<feature type="compositionally biased region" description="Basic residues" evidence="1">
    <location>
        <begin position="595"/>
        <end position="614"/>
    </location>
</feature>
<organism evidence="2 3">
    <name type="scientific">Gonium pectorale</name>
    <name type="common">Green alga</name>
    <dbReference type="NCBI Taxonomy" id="33097"/>
    <lineage>
        <taxon>Eukaryota</taxon>
        <taxon>Viridiplantae</taxon>
        <taxon>Chlorophyta</taxon>
        <taxon>core chlorophytes</taxon>
        <taxon>Chlorophyceae</taxon>
        <taxon>CS clade</taxon>
        <taxon>Chlamydomonadales</taxon>
        <taxon>Volvocaceae</taxon>
        <taxon>Gonium</taxon>
    </lineage>
</organism>
<feature type="compositionally biased region" description="Acidic residues" evidence="1">
    <location>
        <begin position="106"/>
        <end position="115"/>
    </location>
</feature>
<feature type="compositionally biased region" description="Acidic residues" evidence="1">
    <location>
        <begin position="122"/>
        <end position="132"/>
    </location>
</feature>
<feature type="compositionally biased region" description="Basic and acidic residues" evidence="1">
    <location>
        <begin position="285"/>
        <end position="353"/>
    </location>
</feature>
<gene>
    <name evidence="2" type="ORF">GPECTOR_2g1248</name>
</gene>
<feature type="compositionally biased region" description="Basic and acidic residues" evidence="1">
    <location>
        <begin position="1"/>
        <end position="11"/>
    </location>
</feature>
<feature type="region of interest" description="Disordered" evidence="1">
    <location>
        <begin position="588"/>
        <end position="614"/>
    </location>
</feature>
<feature type="region of interest" description="Disordered" evidence="1">
    <location>
        <begin position="262"/>
        <end position="365"/>
    </location>
</feature>
<name>A0A150H1F5_GONPE</name>
<evidence type="ECO:0000313" key="2">
    <source>
        <dbReference type="EMBL" id="KXZ55698.1"/>
    </source>
</evidence>
<feature type="compositionally biased region" description="Low complexity" evidence="1">
    <location>
        <begin position="20"/>
        <end position="46"/>
    </location>
</feature>
<feature type="compositionally biased region" description="Gly residues" evidence="1">
    <location>
        <begin position="489"/>
        <end position="501"/>
    </location>
</feature>
<reference evidence="3" key="1">
    <citation type="journal article" date="2016" name="Nat. Commun.">
        <title>The Gonium pectorale genome demonstrates co-option of cell cycle regulation during the evolution of multicellularity.</title>
        <authorList>
            <person name="Hanschen E.R."/>
            <person name="Marriage T.N."/>
            <person name="Ferris P.J."/>
            <person name="Hamaji T."/>
            <person name="Toyoda A."/>
            <person name="Fujiyama A."/>
            <person name="Neme R."/>
            <person name="Noguchi H."/>
            <person name="Minakuchi Y."/>
            <person name="Suzuki M."/>
            <person name="Kawai-Toyooka H."/>
            <person name="Smith D.R."/>
            <person name="Sparks H."/>
            <person name="Anderson J."/>
            <person name="Bakaric R."/>
            <person name="Luria V."/>
            <person name="Karger A."/>
            <person name="Kirschner M.W."/>
            <person name="Durand P.M."/>
            <person name="Michod R.E."/>
            <person name="Nozaki H."/>
            <person name="Olson B.J."/>
        </authorList>
    </citation>
    <scope>NUCLEOTIDE SEQUENCE [LARGE SCALE GENOMIC DNA]</scope>
    <source>
        <strain evidence="3">NIES-2863</strain>
    </source>
</reference>
<evidence type="ECO:0000313" key="3">
    <source>
        <dbReference type="Proteomes" id="UP000075714"/>
    </source>
</evidence>
<evidence type="ECO:0000256" key="1">
    <source>
        <dbReference type="SAM" id="MobiDB-lite"/>
    </source>
</evidence>
<dbReference type="Proteomes" id="UP000075714">
    <property type="component" value="Unassembled WGS sequence"/>
</dbReference>
<dbReference type="STRING" id="33097.A0A150H1F5"/>
<accession>A0A150H1F5</accession>
<keyword evidence="3" id="KW-1185">Reference proteome</keyword>
<proteinExistence type="predicted"/>
<feature type="region of interest" description="Disordered" evidence="1">
    <location>
        <begin position="1"/>
        <end position="195"/>
    </location>
</feature>
<dbReference type="AlphaFoldDB" id="A0A150H1F5"/>
<dbReference type="EMBL" id="LSYV01000003">
    <property type="protein sequence ID" value="KXZ55698.1"/>
    <property type="molecule type" value="Genomic_DNA"/>
</dbReference>
<protein>
    <submittedName>
        <fullName evidence="2">Uncharacterized protein</fullName>
    </submittedName>
</protein>
<feature type="compositionally biased region" description="Basic and acidic residues" evidence="1">
    <location>
        <begin position="133"/>
        <end position="144"/>
    </location>
</feature>
<dbReference type="OrthoDB" id="550622at2759"/>
<feature type="region of interest" description="Disordered" evidence="1">
    <location>
        <begin position="465"/>
        <end position="501"/>
    </location>
</feature>
<comment type="caution">
    <text evidence="2">The sequence shown here is derived from an EMBL/GenBank/DDBJ whole genome shotgun (WGS) entry which is preliminary data.</text>
</comment>
<sequence>MEGGARSKREPIVWNPAPLPAAKEPAVPAASEAAAPSPTAQSPPQQHVQQHDEDPQVEPLSPSPRRNYSSSDSEPTRSRSRGYNSSDDEDDAAGREADQATYGGEGEYDHDEPLDEYFNMPEDLEDLLDEPLDEHVRHDLHDGDGGDAAGTKQDVQAGGGEGGSGVGEATGKRERCSDGGRVAYEEMGAPGPDLSRQEQVAHVTAGLVGQVGEKTLAKLRKLLQDMPSLNLSTIDWSTANNPGGVLHSRLQRAVEMERLALQSGNAARSKRARSASPGTGAPVSKRQEREAAADGRQHRSRSRERDARSREQRDTRDAKDRDRSVLAGSSRRDAGRDAAGRDGDRDGRSRNGRDAAAPRLQLREPDVKSRRWDDVVRATTRGSIAKLPRQFIEDARRILWSIDDLDCSQIDANAWEPLLMLPNCEQRLNALRALSNIRWKERFNVSATVKGTLLRCAEQVSRVGAPSARSASRPRAEEGAAGEDVGTGTEPGAGCGDGFGADGSGGARPLTSEFKDRMYAYLKGFGKLNLKGVDEKVFNCLGRLPDDGARMDCLRRLSGVQWNAVSGAQETQQRLRALLERGTSELLKGVSAPAKKGHGGSYKRRSGMGPSGRR</sequence>
<feature type="compositionally biased region" description="Gly residues" evidence="1">
    <location>
        <begin position="157"/>
        <end position="168"/>
    </location>
</feature>